<comment type="caution">
    <text evidence="2">The sequence shown here is derived from an EMBL/GenBank/DDBJ whole genome shotgun (WGS) entry which is preliminary data.</text>
</comment>
<reference evidence="3" key="1">
    <citation type="journal article" date="2019" name="Nat. Commun.">
        <title>The genome of broomcorn millet.</title>
        <authorList>
            <person name="Zou C."/>
            <person name="Miki D."/>
            <person name="Li D."/>
            <person name="Tang Q."/>
            <person name="Xiao L."/>
            <person name="Rajput S."/>
            <person name="Deng P."/>
            <person name="Jia W."/>
            <person name="Huang R."/>
            <person name="Zhang M."/>
            <person name="Sun Y."/>
            <person name="Hu J."/>
            <person name="Fu X."/>
            <person name="Schnable P.S."/>
            <person name="Li F."/>
            <person name="Zhang H."/>
            <person name="Feng B."/>
            <person name="Zhu X."/>
            <person name="Liu R."/>
            <person name="Schnable J.C."/>
            <person name="Zhu J.-K."/>
            <person name="Zhang H."/>
        </authorList>
    </citation>
    <scope>NUCLEOTIDE SEQUENCE [LARGE SCALE GENOMIC DNA]</scope>
</reference>
<dbReference type="Proteomes" id="UP000275267">
    <property type="component" value="Unassembled WGS sequence"/>
</dbReference>
<feature type="region of interest" description="Disordered" evidence="1">
    <location>
        <begin position="100"/>
        <end position="181"/>
    </location>
</feature>
<dbReference type="AlphaFoldDB" id="A0A3L6R9Y8"/>
<sequence>MPQRCIVCTAVKKPGAPRCYCSGSSSVPLHLDSLAFWYRFSFAPAPARGGDEIRTTVTLAAAEEAKEDEPWDAVAMEDEKGAKGETVAVVVAGKSSCCSHESSLAVGKSSSPPQIELDRRRVKLSSSESSSAACNSSRRRGRRGSERSSRESSSAAYNSSSSEGGEAASSPPANRALLPAT</sequence>
<feature type="compositionally biased region" description="Polar residues" evidence="1">
    <location>
        <begin position="100"/>
        <end position="113"/>
    </location>
</feature>
<organism evidence="2 3">
    <name type="scientific">Panicum miliaceum</name>
    <name type="common">Proso millet</name>
    <name type="synonym">Broomcorn millet</name>
    <dbReference type="NCBI Taxonomy" id="4540"/>
    <lineage>
        <taxon>Eukaryota</taxon>
        <taxon>Viridiplantae</taxon>
        <taxon>Streptophyta</taxon>
        <taxon>Embryophyta</taxon>
        <taxon>Tracheophyta</taxon>
        <taxon>Spermatophyta</taxon>
        <taxon>Magnoliopsida</taxon>
        <taxon>Liliopsida</taxon>
        <taxon>Poales</taxon>
        <taxon>Poaceae</taxon>
        <taxon>PACMAD clade</taxon>
        <taxon>Panicoideae</taxon>
        <taxon>Panicodae</taxon>
        <taxon>Paniceae</taxon>
        <taxon>Panicinae</taxon>
        <taxon>Panicum</taxon>
        <taxon>Panicum sect. Panicum</taxon>
    </lineage>
</organism>
<evidence type="ECO:0000313" key="3">
    <source>
        <dbReference type="Proteomes" id="UP000275267"/>
    </source>
</evidence>
<keyword evidence="3" id="KW-1185">Reference proteome</keyword>
<name>A0A3L6R9Y8_PANMI</name>
<dbReference type="EMBL" id="PQIB02000009">
    <property type="protein sequence ID" value="RLM99649.1"/>
    <property type="molecule type" value="Genomic_DNA"/>
</dbReference>
<protein>
    <submittedName>
        <fullName evidence="2">Uncharacterized protein</fullName>
    </submittedName>
</protein>
<feature type="compositionally biased region" description="Low complexity" evidence="1">
    <location>
        <begin position="151"/>
        <end position="170"/>
    </location>
</feature>
<evidence type="ECO:0000313" key="2">
    <source>
        <dbReference type="EMBL" id="RLM99649.1"/>
    </source>
</evidence>
<evidence type="ECO:0000256" key="1">
    <source>
        <dbReference type="SAM" id="MobiDB-lite"/>
    </source>
</evidence>
<gene>
    <name evidence="2" type="ORF">C2845_PM06G23790</name>
</gene>
<proteinExistence type="predicted"/>
<accession>A0A3L6R9Y8</accession>
<feature type="compositionally biased region" description="Low complexity" evidence="1">
    <location>
        <begin position="125"/>
        <end position="136"/>
    </location>
</feature>